<evidence type="ECO:0000313" key="1">
    <source>
        <dbReference type="EMBL" id="CAH3119100.1"/>
    </source>
</evidence>
<dbReference type="Proteomes" id="UP001159428">
    <property type="component" value="Unassembled WGS sequence"/>
</dbReference>
<comment type="caution">
    <text evidence="1">The sequence shown here is derived from an EMBL/GenBank/DDBJ whole genome shotgun (WGS) entry which is preliminary data.</text>
</comment>
<reference evidence="1 2" key="1">
    <citation type="submission" date="2022-05" db="EMBL/GenBank/DDBJ databases">
        <authorList>
            <consortium name="Genoscope - CEA"/>
            <person name="William W."/>
        </authorList>
    </citation>
    <scope>NUCLEOTIDE SEQUENCE [LARGE SCALE GENOMIC DNA]</scope>
</reference>
<sequence>FSTRLFSASVECPLTSYQTKDEVGCDFSLTNNGNRAYSVLKWNTPLNDLAVNGLTVSRDGTELSPEGIMMKREDPGAGAFLTIAAGETVSSKFDLSSEYDTTKAGTYTVAVDLYLEYVEGSAGSLQETKLFYLSSPAVSFQVVQSNQSKRK</sequence>
<keyword evidence="2" id="KW-1185">Reference proteome</keyword>
<organism evidence="1 2">
    <name type="scientific">Pocillopora meandrina</name>
    <dbReference type="NCBI Taxonomy" id="46732"/>
    <lineage>
        <taxon>Eukaryota</taxon>
        <taxon>Metazoa</taxon>
        <taxon>Cnidaria</taxon>
        <taxon>Anthozoa</taxon>
        <taxon>Hexacorallia</taxon>
        <taxon>Scleractinia</taxon>
        <taxon>Astrocoeniina</taxon>
        <taxon>Pocilloporidae</taxon>
        <taxon>Pocillopora</taxon>
    </lineage>
</organism>
<protein>
    <submittedName>
        <fullName evidence="1">Uncharacterized protein</fullName>
    </submittedName>
</protein>
<name>A0AAU9WM35_9CNID</name>
<accession>A0AAU9WM35</accession>
<dbReference type="AlphaFoldDB" id="A0AAU9WM35"/>
<gene>
    <name evidence="1" type="ORF">PMEA_00008429</name>
</gene>
<dbReference type="Gene3D" id="2.60.40.2970">
    <property type="match status" value="1"/>
</dbReference>
<feature type="non-terminal residue" evidence="1">
    <location>
        <position position="1"/>
    </location>
</feature>
<evidence type="ECO:0000313" key="2">
    <source>
        <dbReference type="Proteomes" id="UP001159428"/>
    </source>
</evidence>
<dbReference type="EMBL" id="CALNXJ010000017">
    <property type="protein sequence ID" value="CAH3119100.1"/>
    <property type="molecule type" value="Genomic_DNA"/>
</dbReference>
<proteinExistence type="predicted"/>